<evidence type="ECO:0000313" key="3">
    <source>
        <dbReference type="Proteomes" id="UP000800035"/>
    </source>
</evidence>
<name>A0A6A5TVJ7_9PLEO</name>
<gene>
    <name evidence="2" type="ORF">CC80DRAFT_562226</name>
</gene>
<dbReference type="EMBL" id="ML976991">
    <property type="protein sequence ID" value="KAF1956645.1"/>
    <property type="molecule type" value="Genomic_DNA"/>
</dbReference>
<dbReference type="OrthoDB" id="2440523at2759"/>
<dbReference type="PANTHER" id="PTHR35596:SF2">
    <property type="entry name" value="MICROBIAL-TYPE PARG CATALYTIC DOMAIN-CONTAINING PROTEIN"/>
    <property type="match status" value="1"/>
</dbReference>
<dbReference type="PANTHER" id="PTHR35596">
    <property type="entry name" value="DUF2263 DOMAIN-CONTAINING PROTEIN"/>
    <property type="match status" value="1"/>
</dbReference>
<sequence length="305" mass="34713">MSPSRPKPSEIAAEAKRIWLPYIWKHFVKNATTSYLYPESSAIRIGSDQKTHQRTRVAVMEGDPVTHALGWYQNAIRDPAHRNCKRIPVVNTANEKRAGGDWESGLMAPEECFARRSNLVQALTMPWNAQLRKDVNFYPIPQRGGIYSPEVFVFRYGPERDYATFAPEEIVSLPVISVAPIRRPKLDETGKYYSFVQEQELMREKMKTVLRLASYCGHRNLVLGAFGLGPVFRNPTREVAEMWKDLLFKDPEFKGVFTDVVFAIDSAMVGPPPKDSDADITIFQDVFKPSSIFQVSEPKPRPGQF</sequence>
<evidence type="ECO:0000313" key="2">
    <source>
        <dbReference type="EMBL" id="KAF1956645.1"/>
    </source>
</evidence>
<dbReference type="Proteomes" id="UP000800035">
    <property type="component" value="Unassembled WGS sequence"/>
</dbReference>
<dbReference type="Gene3D" id="3.40.220.10">
    <property type="entry name" value="Leucine Aminopeptidase, subunit E, domain 1"/>
    <property type="match status" value="1"/>
</dbReference>
<dbReference type="InterPro" id="IPR043472">
    <property type="entry name" value="Macro_dom-like"/>
</dbReference>
<dbReference type="InterPro" id="IPR012664">
    <property type="entry name" value="CHP02452"/>
</dbReference>
<proteinExistence type="predicted"/>
<organism evidence="2 3">
    <name type="scientific">Byssothecium circinans</name>
    <dbReference type="NCBI Taxonomy" id="147558"/>
    <lineage>
        <taxon>Eukaryota</taxon>
        <taxon>Fungi</taxon>
        <taxon>Dikarya</taxon>
        <taxon>Ascomycota</taxon>
        <taxon>Pezizomycotina</taxon>
        <taxon>Dothideomycetes</taxon>
        <taxon>Pleosporomycetidae</taxon>
        <taxon>Pleosporales</taxon>
        <taxon>Massarineae</taxon>
        <taxon>Massarinaceae</taxon>
        <taxon>Byssothecium</taxon>
    </lineage>
</organism>
<dbReference type="AlphaFoldDB" id="A0A6A5TVJ7"/>
<evidence type="ECO:0000259" key="1">
    <source>
        <dbReference type="Pfam" id="PF10021"/>
    </source>
</evidence>
<keyword evidence="3" id="KW-1185">Reference proteome</keyword>
<dbReference type="Pfam" id="PF10021">
    <property type="entry name" value="PARG_cat_microb"/>
    <property type="match status" value="1"/>
</dbReference>
<reference evidence="2" key="1">
    <citation type="journal article" date="2020" name="Stud. Mycol.">
        <title>101 Dothideomycetes genomes: a test case for predicting lifestyles and emergence of pathogens.</title>
        <authorList>
            <person name="Haridas S."/>
            <person name="Albert R."/>
            <person name="Binder M."/>
            <person name="Bloem J."/>
            <person name="Labutti K."/>
            <person name="Salamov A."/>
            <person name="Andreopoulos B."/>
            <person name="Baker S."/>
            <person name="Barry K."/>
            <person name="Bills G."/>
            <person name="Bluhm B."/>
            <person name="Cannon C."/>
            <person name="Castanera R."/>
            <person name="Culley D."/>
            <person name="Daum C."/>
            <person name="Ezra D."/>
            <person name="Gonzalez J."/>
            <person name="Henrissat B."/>
            <person name="Kuo A."/>
            <person name="Liang C."/>
            <person name="Lipzen A."/>
            <person name="Lutzoni F."/>
            <person name="Magnuson J."/>
            <person name="Mondo S."/>
            <person name="Nolan M."/>
            <person name="Ohm R."/>
            <person name="Pangilinan J."/>
            <person name="Park H.-J."/>
            <person name="Ramirez L."/>
            <person name="Alfaro M."/>
            <person name="Sun H."/>
            <person name="Tritt A."/>
            <person name="Yoshinaga Y."/>
            <person name="Zwiers L.-H."/>
            <person name="Turgeon B."/>
            <person name="Goodwin S."/>
            <person name="Spatafora J."/>
            <person name="Crous P."/>
            <person name="Grigoriev I."/>
        </authorList>
    </citation>
    <scope>NUCLEOTIDE SEQUENCE</scope>
    <source>
        <strain evidence="2">CBS 675.92</strain>
    </source>
</reference>
<dbReference type="NCBIfam" id="TIGR02452">
    <property type="entry name" value="TIGR02452 family protein"/>
    <property type="match status" value="1"/>
</dbReference>
<feature type="domain" description="Microbial-type PARG catalytic" evidence="1">
    <location>
        <begin position="45"/>
        <end position="155"/>
    </location>
</feature>
<dbReference type="InterPro" id="IPR019261">
    <property type="entry name" value="PARG_cat_microbial"/>
</dbReference>
<protein>
    <recommendedName>
        <fullName evidence="1">Microbial-type PARG catalytic domain-containing protein</fullName>
    </recommendedName>
</protein>
<accession>A0A6A5TVJ7</accession>